<gene>
    <name evidence="3" type="ORF">GCM10022242_22010</name>
</gene>
<proteinExistence type="inferred from homology"/>
<comment type="similarity">
    <text evidence="1">Belongs to the YciI family.</text>
</comment>
<organism evidence="3 4">
    <name type="scientific">Nocardioides panacisoli</name>
    <dbReference type="NCBI Taxonomy" id="627624"/>
    <lineage>
        <taxon>Bacteria</taxon>
        <taxon>Bacillati</taxon>
        <taxon>Actinomycetota</taxon>
        <taxon>Actinomycetes</taxon>
        <taxon>Propionibacteriales</taxon>
        <taxon>Nocardioidaceae</taxon>
        <taxon>Nocardioides</taxon>
    </lineage>
</organism>
<dbReference type="PANTHER" id="PTHR35174:SF3">
    <property type="entry name" value="BLL7171 PROTEIN"/>
    <property type="match status" value="1"/>
</dbReference>
<dbReference type="EMBL" id="BAABAH010000006">
    <property type="protein sequence ID" value="GAA3819923.1"/>
    <property type="molecule type" value="Genomic_DNA"/>
</dbReference>
<name>A0ABP7IJP8_9ACTN</name>
<dbReference type="SUPFAM" id="SSF54909">
    <property type="entry name" value="Dimeric alpha+beta barrel"/>
    <property type="match status" value="1"/>
</dbReference>
<dbReference type="InterPro" id="IPR005545">
    <property type="entry name" value="YCII"/>
</dbReference>
<reference evidence="4" key="1">
    <citation type="journal article" date="2019" name="Int. J. Syst. Evol. Microbiol.">
        <title>The Global Catalogue of Microorganisms (GCM) 10K type strain sequencing project: providing services to taxonomists for standard genome sequencing and annotation.</title>
        <authorList>
            <consortium name="The Broad Institute Genomics Platform"/>
            <consortium name="The Broad Institute Genome Sequencing Center for Infectious Disease"/>
            <person name="Wu L."/>
            <person name="Ma J."/>
        </authorList>
    </citation>
    <scope>NUCLEOTIDE SEQUENCE [LARGE SCALE GENOMIC DNA]</scope>
    <source>
        <strain evidence="4">JCM 16953</strain>
    </source>
</reference>
<accession>A0ABP7IJP8</accession>
<dbReference type="Proteomes" id="UP001501821">
    <property type="component" value="Unassembled WGS sequence"/>
</dbReference>
<protein>
    <submittedName>
        <fullName evidence="3">YciI family protein</fullName>
    </submittedName>
</protein>
<dbReference type="Gene3D" id="3.30.70.1060">
    <property type="entry name" value="Dimeric alpha+beta barrel"/>
    <property type="match status" value="1"/>
</dbReference>
<dbReference type="InterPro" id="IPR011008">
    <property type="entry name" value="Dimeric_a/b-barrel"/>
</dbReference>
<feature type="domain" description="YCII-related" evidence="2">
    <location>
        <begin position="45"/>
        <end position="136"/>
    </location>
</feature>
<dbReference type="PANTHER" id="PTHR35174">
    <property type="entry name" value="BLL7171 PROTEIN-RELATED"/>
    <property type="match status" value="1"/>
</dbReference>
<keyword evidence="4" id="KW-1185">Reference proteome</keyword>
<comment type="caution">
    <text evidence="3">The sequence shown here is derived from an EMBL/GenBank/DDBJ whole genome shotgun (WGS) entry which is preliminary data.</text>
</comment>
<evidence type="ECO:0000313" key="3">
    <source>
        <dbReference type="EMBL" id="GAA3819923.1"/>
    </source>
</evidence>
<evidence type="ECO:0000313" key="4">
    <source>
        <dbReference type="Proteomes" id="UP001501821"/>
    </source>
</evidence>
<evidence type="ECO:0000259" key="2">
    <source>
        <dbReference type="Pfam" id="PF03795"/>
    </source>
</evidence>
<sequence>MRFVVGVKGGRRVRPGAEEIDMTHYLMSVHGPVERTEFGNYGSREAMEQAFADTGAFNERLKEQGYWVFAGGLEPATTATVVDGTGDAPVMTDGPYLETKEVIGGFWVIDAPDLDVALKLAAEGSKACGGKVEVRPFEGLA</sequence>
<dbReference type="Pfam" id="PF03795">
    <property type="entry name" value="YCII"/>
    <property type="match status" value="1"/>
</dbReference>
<evidence type="ECO:0000256" key="1">
    <source>
        <dbReference type="ARBA" id="ARBA00007689"/>
    </source>
</evidence>